<gene>
    <name evidence="1" type="ORF">Cylst_0736</name>
</gene>
<protein>
    <submittedName>
        <fullName evidence="1">Uncharacterized protein</fullName>
    </submittedName>
</protein>
<dbReference type="Proteomes" id="UP000010475">
    <property type="component" value="Chromosome"/>
</dbReference>
<dbReference type="AlphaFoldDB" id="K9WS99"/>
<dbReference type="KEGG" id="csg:Cylst_0736"/>
<keyword evidence="2" id="KW-1185">Reference proteome</keyword>
<name>K9WS99_9NOST</name>
<evidence type="ECO:0000313" key="1">
    <source>
        <dbReference type="EMBL" id="AFZ23063.1"/>
    </source>
</evidence>
<dbReference type="HOGENOM" id="CLU_2648443_0_0_3"/>
<evidence type="ECO:0000313" key="2">
    <source>
        <dbReference type="Proteomes" id="UP000010475"/>
    </source>
</evidence>
<dbReference type="RefSeq" id="WP_015206319.1">
    <property type="nucleotide sequence ID" value="NC_019757.1"/>
</dbReference>
<reference evidence="1 2" key="1">
    <citation type="submission" date="2012-06" db="EMBL/GenBank/DDBJ databases">
        <title>Finished chromosome of genome of Cylindrospermum stagnale PCC 7417.</title>
        <authorList>
            <consortium name="US DOE Joint Genome Institute"/>
            <person name="Gugger M."/>
            <person name="Coursin T."/>
            <person name="Rippka R."/>
            <person name="Tandeau De Marsac N."/>
            <person name="Huntemann M."/>
            <person name="Wei C.-L."/>
            <person name="Han J."/>
            <person name="Detter J.C."/>
            <person name="Han C."/>
            <person name="Tapia R."/>
            <person name="Chen A."/>
            <person name="Kyrpides N."/>
            <person name="Mavromatis K."/>
            <person name="Markowitz V."/>
            <person name="Szeto E."/>
            <person name="Ivanova N."/>
            <person name="Pagani I."/>
            <person name="Pati A."/>
            <person name="Goodwin L."/>
            <person name="Nordberg H.P."/>
            <person name="Cantor M.N."/>
            <person name="Hua S.X."/>
            <person name="Woyke T."/>
            <person name="Kerfeld C.A."/>
        </authorList>
    </citation>
    <scope>NUCLEOTIDE SEQUENCE [LARGE SCALE GENOMIC DNA]</scope>
    <source>
        <strain evidence="1 2">PCC 7417</strain>
    </source>
</reference>
<dbReference type="EMBL" id="CP003642">
    <property type="protein sequence ID" value="AFZ23063.1"/>
    <property type="molecule type" value="Genomic_DNA"/>
</dbReference>
<proteinExistence type="predicted"/>
<organism evidence="1 2">
    <name type="scientific">Cylindrospermum stagnale PCC 7417</name>
    <dbReference type="NCBI Taxonomy" id="56107"/>
    <lineage>
        <taxon>Bacteria</taxon>
        <taxon>Bacillati</taxon>
        <taxon>Cyanobacteriota</taxon>
        <taxon>Cyanophyceae</taxon>
        <taxon>Nostocales</taxon>
        <taxon>Nostocaceae</taxon>
        <taxon>Cylindrospermum</taxon>
    </lineage>
</organism>
<sequence>MQQLTYRVRLWRKSLLRDNRSHAPVEVRSKCLDLSRIYIADKSKKLAVKVPETVAGAVFLARIIKLDDSQTKYRAD</sequence>
<accession>K9WS99</accession>